<keyword evidence="1" id="KW-0802">TPR repeat</keyword>
<feature type="repeat" description="TPR" evidence="1">
    <location>
        <begin position="2"/>
        <end position="32"/>
    </location>
</feature>
<accession>A0A7V4U3P8</accession>
<dbReference type="SUPFAM" id="SSF48452">
    <property type="entry name" value="TPR-like"/>
    <property type="match status" value="1"/>
</dbReference>
<dbReference type="Pfam" id="PF14559">
    <property type="entry name" value="TPR_19"/>
    <property type="match status" value="1"/>
</dbReference>
<reference evidence="2" key="1">
    <citation type="journal article" date="2020" name="mSystems">
        <title>Genome- and Community-Level Interaction Insights into Carbon Utilization and Element Cycling Functions of Hydrothermarchaeota in Hydrothermal Sediment.</title>
        <authorList>
            <person name="Zhou Z."/>
            <person name="Liu Y."/>
            <person name="Xu W."/>
            <person name="Pan J."/>
            <person name="Luo Z.H."/>
            <person name="Li M."/>
        </authorList>
    </citation>
    <scope>NUCLEOTIDE SEQUENCE [LARGE SCALE GENOMIC DNA]</scope>
    <source>
        <strain evidence="2">HyVt-577</strain>
    </source>
</reference>
<dbReference type="InterPro" id="IPR011990">
    <property type="entry name" value="TPR-like_helical_dom_sf"/>
</dbReference>
<comment type="caution">
    <text evidence="2">The sequence shown here is derived from an EMBL/GenBank/DDBJ whole genome shotgun (WGS) entry which is preliminary data.</text>
</comment>
<evidence type="ECO:0000256" key="1">
    <source>
        <dbReference type="PROSITE-ProRule" id="PRU00339"/>
    </source>
</evidence>
<dbReference type="InterPro" id="IPR019734">
    <property type="entry name" value="TPR_rpt"/>
</dbReference>
<dbReference type="PROSITE" id="PS50005">
    <property type="entry name" value="TPR"/>
    <property type="match status" value="1"/>
</dbReference>
<gene>
    <name evidence="2" type="ORF">ENK44_11330</name>
</gene>
<organism evidence="2">
    <name type="scientific">Caldithrix abyssi</name>
    <dbReference type="NCBI Taxonomy" id="187145"/>
    <lineage>
        <taxon>Bacteria</taxon>
        <taxon>Pseudomonadati</taxon>
        <taxon>Calditrichota</taxon>
        <taxon>Calditrichia</taxon>
        <taxon>Calditrichales</taxon>
        <taxon>Calditrichaceae</taxon>
        <taxon>Caldithrix</taxon>
    </lineage>
</organism>
<dbReference type="AlphaFoldDB" id="A0A7V4U3P8"/>
<dbReference type="Proteomes" id="UP000885779">
    <property type="component" value="Unassembled WGS sequence"/>
</dbReference>
<sequence length="148" mass="17305">MSEMLGNRYFLARQFDKALQYFEAALLESPDNNRIKKRLIICYIHVGQIERALSFFYDIVKIDPFIIINTDPYYDDCPCLDMIPGWESKLNKDSPKSDLYETLGMLYLFCDKDKSITYFRKALNQTAYKATISSILKRLTSIDSMQAH</sequence>
<dbReference type="Gene3D" id="1.25.40.10">
    <property type="entry name" value="Tetratricopeptide repeat domain"/>
    <property type="match status" value="1"/>
</dbReference>
<protein>
    <submittedName>
        <fullName evidence="2">Tetratricopeptide repeat protein</fullName>
    </submittedName>
</protein>
<proteinExistence type="predicted"/>
<name>A0A7V4U3P8_CALAY</name>
<evidence type="ECO:0000313" key="2">
    <source>
        <dbReference type="EMBL" id="HGY56289.1"/>
    </source>
</evidence>
<dbReference type="EMBL" id="DRQG01000106">
    <property type="protein sequence ID" value="HGY56289.1"/>
    <property type="molecule type" value="Genomic_DNA"/>
</dbReference>